<keyword evidence="3" id="KW-1003">Cell membrane</keyword>
<dbReference type="PANTHER" id="PTHR34296">
    <property type="entry name" value="TRANSCRIPTIONAL ACTIVATOR PROTEIN MED"/>
    <property type="match status" value="1"/>
</dbReference>
<keyword evidence="5" id="KW-0472">Membrane</keyword>
<organism evidence="9 10">
    <name type="scientific">Halobacterium salinarum (strain ATCC 33171 / DSM 3754 / JCM 8978 / NBRC 102687 / NCIMB 764 / 91-R6)</name>
    <dbReference type="NCBI Taxonomy" id="2597657"/>
    <lineage>
        <taxon>Archaea</taxon>
        <taxon>Methanobacteriati</taxon>
        <taxon>Methanobacteriota</taxon>
        <taxon>Stenosarchaea group</taxon>
        <taxon>Halobacteria</taxon>
        <taxon>Halobacteriales</taxon>
        <taxon>Halobacteriaceae</taxon>
        <taxon>Halobacterium</taxon>
    </lineage>
</organism>
<keyword evidence="6" id="KW-0449">Lipoprotein</keyword>
<sequence length="379" mass="38225">MPTPHLTRRQLLAGASTATVAAVTGCLGRRGGGESTGGGGAPAEQARATDDAPATVGMVYALGGLDDRSFNDAANRGAQRARLDHGIAYTNHEPDSIAELGETQATLAASSNPAYDLVCCVGFRQADGLESAAAAAPDQQFMIVDTAVDASNVASYVFEEQIGSFQAGRLAALLTTRDIDAGGGATNPDARTVGFVGGVDEPLTHGFHAGFQAGVTHTASDIDVLAAYIGDFEDVEAARTAAAAMYDAGADIVYHAAGGAGVGVLQAAQANGRYAIGVDSDQSRSNPRYADVVLASMVKRIDTAVYDAIEATIDGDLPAGDVVSLGLATNGVSVQYGTQLGPAIPDAVTDALGETREALVAGDITVPTERPQSAGGGGV</sequence>
<proteinExistence type="inferred from homology"/>
<dbReference type="InterPro" id="IPR028082">
    <property type="entry name" value="Peripla_BP_I"/>
</dbReference>
<dbReference type="SUPFAM" id="SSF53822">
    <property type="entry name" value="Periplasmic binding protein-like I"/>
    <property type="match status" value="1"/>
</dbReference>
<dbReference type="GO" id="GO:0005886">
    <property type="term" value="C:plasma membrane"/>
    <property type="evidence" value="ECO:0007669"/>
    <property type="project" value="UniProtKB-SubCell"/>
</dbReference>
<evidence type="ECO:0000256" key="7">
    <source>
        <dbReference type="SAM" id="MobiDB-lite"/>
    </source>
</evidence>
<dbReference type="PANTHER" id="PTHR34296:SF2">
    <property type="entry name" value="ABC TRANSPORTER GUANOSINE-BINDING PROTEIN NUPN"/>
    <property type="match status" value="1"/>
</dbReference>
<evidence type="ECO:0000256" key="1">
    <source>
        <dbReference type="ARBA" id="ARBA00004193"/>
    </source>
</evidence>
<evidence type="ECO:0000259" key="8">
    <source>
        <dbReference type="Pfam" id="PF02608"/>
    </source>
</evidence>
<dbReference type="Proteomes" id="UP000296216">
    <property type="component" value="Chromosome"/>
</dbReference>
<feature type="region of interest" description="Disordered" evidence="7">
    <location>
        <begin position="29"/>
        <end position="50"/>
    </location>
</feature>
<dbReference type="GeneID" id="39854686"/>
<dbReference type="AlphaFoldDB" id="A0A4D6GSP2"/>
<accession>A0A4D6GSP2</accession>
<gene>
    <name evidence="9" type="ORF">HBSAL_04085</name>
</gene>
<evidence type="ECO:0000313" key="9">
    <source>
        <dbReference type="EMBL" id="QCC44541.1"/>
    </source>
</evidence>
<dbReference type="CDD" id="cd06354">
    <property type="entry name" value="PBP1_PrnA-like"/>
    <property type="match status" value="1"/>
</dbReference>
<comment type="similarity">
    <text evidence="2">Belongs to the BMP lipoprotein family.</text>
</comment>
<dbReference type="InterPro" id="IPR003760">
    <property type="entry name" value="PnrA-like"/>
</dbReference>
<keyword evidence="4" id="KW-0732">Signal</keyword>
<dbReference type="RefSeq" id="WP_136361137.1">
    <property type="nucleotide sequence ID" value="NZ_VRYN01000002.1"/>
</dbReference>
<evidence type="ECO:0000256" key="3">
    <source>
        <dbReference type="ARBA" id="ARBA00022475"/>
    </source>
</evidence>
<protein>
    <submittedName>
        <fullName evidence="9">Chemotactic signal transduction system periplasmic substrate-binding protein</fullName>
    </submittedName>
</protein>
<evidence type="ECO:0000256" key="4">
    <source>
        <dbReference type="ARBA" id="ARBA00022729"/>
    </source>
</evidence>
<dbReference type="PROSITE" id="PS51318">
    <property type="entry name" value="TAT"/>
    <property type="match status" value="1"/>
</dbReference>
<evidence type="ECO:0000256" key="6">
    <source>
        <dbReference type="ARBA" id="ARBA00023288"/>
    </source>
</evidence>
<evidence type="ECO:0000256" key="2">
    <source>
        <dbReference type="ARBA" id="ARBA00008610"/>
    </source>
</evidence>
<dbReference type="Pfam" id="PF02608">
    <property type="entry name" value="Bmp"/>
    <property type="match status" value="1"/>
</dbReference>
<dbReference type="InterPro" id="IPR050957">
    <property type="entry name" value="BMP_lipoprotein"/>
</dbReference>
<reference evidence="9 10" key="1">
    <citation type="journal article" date="2019" name="Microbiol. Resour. Announc.">
        <title>The Genome Sequence of the Halobacterium salinarum Type Strain Is Closely Related to That of Laboratory Strains NRC-1 and R1.</title>
        <authorList>
            <person name="Pfeiffer F."/>
            <person name="Marchfelder A."/>
            <person name="Habermann B."/>
            <person name="Dyall-Smith M.L."/>
        </authorList>
    </citation>
    <scope>NUCLEOTIDE SEQUENCE [LARGE SCALE GENOMIC DNA]</scope>
    <source>
        <strain evidence="10">ATCC 33171 / DSM 3754 / JCM 8978 / NBRC 102687 / NCIMB 764 / 91-R6</strain>
    </source>
</reference>
<dbReference type="InterPro" id="IPR006311">
    <property type="entry name" value="TAT_signal"/>
</dbReference>
<feature type="domain" description="ABC transporter substrate-binding protein PnrA-like" evidence="8">
    <location>
        <begin position="55"/>
        <end position="339"/>
    </location>
</feature>
<evidence type="ECO:0000256" key="5">
    <source>
        <dbReference type="ARBA" id="ARBA00023136"/>
    </source>
</evidence>
<dbReference type="Gene3D" id="3.40.50.2300">
    <property type="match status" value="2"/>
</dbReference>
<name>A0A4D6GSP2_HALS9</name>
<dbReference type="EMBL" id="CP038631">
    <property type="protein sequence ID" value="QCC44541.1"/>
    <property type="molecule type" value="Genomic_DNA"/>
</dbReference>
<feature type="compositionally biased region" description="Gly residues" evidence="7">
    <location>
        <begin position="29"/>
        <end position="41"/>
    </location>
</feature>
<comment type="subcellular location">
    <subcellularLocation>
        <location evidence="1">Cell membrane</location>
        <topology evidence="1">Lipid-anchor</topology>
    </subcellularLocation>
</comment>
<evidence type="ECO:0000313" key="10">
    <source>
        <dbReference type="Proteomes" id="UP000296216"/>
    </source>
</evidence>